<keyword evidence="2" id="KW-1185">Reference proteome</keyword>
<sequence>HTSGQIPHAAKGLQIVISELRADNQANRTHIRSITGMFDVLAEKNPALAAIRAGRVGGMGRSPQCRNLRRHQT</sequence>
<evidence type="ECO:0000313" key="1">
    <source>
        <dbReference type="EMBL" id="KAH0904321.1"/>
    </source>
</evidence>
<gene>
    <name evidence="1" type="ORF">HID58_043824</name>
</gene>
<evidence type="ECO:0000313" key="2">
    <source>
        <dbReference type="Proteomes" id="UP000824890"/>
    </source>
</evidence>
<protein>
    <submittedName>
        <fullName evidence="1">Uncharacterized protein</fullName>
    </submittedName>
</protein>
<organism evidence="1 2">
    <name type="scientific">Brassica napus</name>
    <name type="common">Rape</name>
    <dbReference type="NCBI Taxonomy" id="3708"/>
    <lineage>
        <taxon>Eukaryota</taxon>
        <taxon>Viridiplantae</taxon>
        <taxon>Streptophyta</taxon>
        <taxon>Embryophyta</taxon>
        <taxon>Tracheophyta</taxon>
        <taxon>Spermatophyta</taxon>
        <taxon>Magnoliopsida</taxon>
        <taxon>eudicotyledons</taxon>
        <taxon>Gunneridae</taxon>
        <taxon>Pentapetalae</taxon>
        <taxon>rosids</taxon>
        <taxon>malvids</taxon>
        <taxon>Brassicales</taxon>
        <taxon>Brassicaceae</taxon>
        <taxon>Brassiceae</taxon>
        <taxon>Brassica</taxon>
    </lineage>
</organism>
<dbReference type="EMBL" id="JAGKQM010000011">
    <property type="protein sequence ID" value="KAH0904321.1"/>
    <property type="molecule type" value="Genomic_DNA"/>
</dbReference>
<dbReference type="Proteomes" id="UP000824890">
    <property type="component" value="Unassembled WGS sequence"/>
</dbReference>
<comment type="caution">
    <text evidence="1">The sequence shown here is derived from an EMBL/GenBank/DDBJ whole genome shotgun (WGS) entry which is preliminary data.</text>
</comment>
<feature type="non-terminal residue" evidence="1">
    <location>
        <position position="1"/>
    </location>
</feature>
<accession>A0ABQ8BHM4</accession>
<proteinExistence type="predicted"/>
<reference evidence="1 2" key="1">
    <citation type="submission" date="2021-05" db="EMBL/GenBank/DDBJ databases">
        <title>Genome Assembly of Synthetic Allotetraploid Brassica napus Reveals Homoeologous Exchanges between Subgenomes.</title>
        <authorList>
            <person name="Davis J.T."/>
        </authorList>
    </citation>
    <scope>NUCLEOTIDE SEQUENCE [LARGE SCALE GENOMIC DNA]</scope>
    <source>
        <strain evidence="2">cv. Da-Ae</strain>
        <tissue evidence="1">Seedling</tissue>
    </source>
</reference>
<name>A0ABQ8BHM4_BRANA</name>